<dbReference type="AlphaFoldDB" id="A0A4U9V2M0"/>
<name>A0A4U9V2M0_9SPHI</name>
<feature type="domain" description="Uracil-DNA glycosylase-like" evidence="1">
    <location>
        <begin position="47"/>
        <end position="225"/>
    </location>
</feature>
<dbReference type="InterPro" id="IPR005122">
    <property type="entry name" value="Uracil-DNA_glycosylase-like"/>
</dbReference>
<dbReference type="InterPro" id="IPR032579">
    <property type="entry name" value="Phe_SMUG2-like"/>
</dbReference>
<proteinExistence type="predicted"/>
<sequence>MTFGEKVISFNKQLHYKGDLPPDFNVINPYLDNPETLTVMEQFYKKYYNDTVKRKFIIGINPSRHGAGVTGVPFTDTKRLYSSCGIKMHSAHTHEVSSVFMYDMIEAYGGPEVFYKQFYINSPFPLAIVRHTQADNWINANYYDDRKLFEMVKPFMQASLQQHIQMGLETDEVFVLGKKNGTFLAKINQEQKLFGKMTILDHPRYIQQYKSKDKQLYIDNYIQRLSGISLPTLR</sequence>
<protein>
    <recommendedName>
        <fullName evidence="1">Uracil-DNA glycosylase-like domain-containing protein</fullName>
    </recommendedName>
</protein>
<gene>
    <name evidence="2" type="ORF">NCTC11429_02263</name>
</gene>
<dbReference type="EMBL" id="LR590484">
    <property type="protein sequence ID" value="VTR39963.1"/>
    <property type="molecule type" value="Genomic_DNA"/>
</dbReference>
<accession>A0A4U9V2M0</accession>
<dbReference type="KEGG" id="stha:NCTC11429_02263"/>
<dbReference type="InterPro" id="IPR036895">
    <property type="entry name" value="Uracil-DNA_glycosylase-like_sf"/>
</dbReference>
<organism evidence="2 3">
    <name type="scientific">Sphingobacterium thalpophilum</name>
    <dbReference type="NCBI Taxonomy" id="259"/>
    <lineage>
        <taxon>Bacteria</taxon>
        <taxon>Pseudomonadati</taxon>
        <taxon>Bacteroidota</taxon>
        <taxon>Sphingobacteriia</taxon>
        <taxon>Sphingobacteriales</taxon>
        <taxon>Sphingobacteriaceae</taxon>
        <taxon>Sphingobacterium</taxon>
    </lineage>
</organism>
<reference evidence="2 3" key="1">
    <citation type="submission" date="2019-05" db="EMBL/GenBank/DDBJ databases">
        <authorList>
            <consortium name="Pathogen Informatics"/>
        </authorList>
    </citation>
    <scope>NUCLEOTIDE SEQUENCE [LARGE SCALE GENOMIC DNA]</scope>
    <source>
        <strain evidence="2 3">NCTC11429</strain>
    </source>
</reference>
<dbReference type="Pfam" id="PF03167">
    <property type="entry name" value="UDG"/>
    <property type="match status" value="1"/>
</dbReference>
<dbReference type="CDD" id="cd19375">
    <property type="entry name" value="UDG-F3-like_SMUG2"/>
    <property type="match status" value="1"/>
</dbReference>
<dbReference type="Gene3D" id="3.40.470.10">
    <property type="entry name" value="Uracil-DNA glycosylase-like domain"/>
    <property type="match status" value="1"/>
</dbReference>
<evidence type="ECO:0000313" key="3">
    <source>
        <dbReference type="Proteomes" id="UP000308196"/>
    </source>
</evidence>
<dbReference type="RefSeq" id="WP_037534364.1">
    <property type="nucleotide sequence ID" value="NZ_JBPFQZ010000013.1"/>
</dbReference>
<dbReference type="SUPFAM" id="SSF52141">
    <property type="entry name" value="Uracil-DNA glycosylase-like"/>
    <property type="match status" value="1"/>
</dbReference>
<evidence type="ECO:0000313" key="2">
    <source>
        <dbReference type="EMBL" id="VTR39963.1"/>
    </source>
</evidence>
<dbReference type="Proteomes" id="UP000308196">
    <property type="component" value="Chromosome"/>
</dbReference>
<evidence type="ECO:0000259" key="1">
    <source>
        <dbReference type="Pfam" id="PF03167"/>
    </source>
</evidence>
<dbReference type="GeneID" id="78462984"/>